<feature type="region of interest" description="Disordered" evidence="1">
    <location>
        <begin position="14"/>
        <end position="50"/>
    </location>
</feature>
<dbReference type="Proteomes" id="UP000316270">
    <property type="component" value="Chromosome 14"/>
</dbReference>
<proteinExistence type="predicted"/>
<accession>A0A517LK88</accession>
<keyword evidence="3" id="KW-1185">Reference proteome</keyword>
<dbReference type="InterPro" id="IPR038883">
    <property type="entry name" value="AN11006-like"/>
</dbReference>
<sequence length="339" mass="38379">MDALNETEKLITTAISVPDQSAQDKHDTPVQVPPSPKLNKPKAPIATQSPTPKSIASLLLSLPAELRLDILTRAVYSETRIRLPHHNNRECKACTKDWDAYQDEVLSVCPIFRDPHDQLYHEALRVFLEINSFSIECSRGCTFLRGLLSNFVLEGGEDPTTGKCATGMTWIRSLEVESHVSSDQFQWPSYNRFLESCPQLSSLTIRLHPELPWNPSFPDTVTSCRLDRQPMYHILTKQLTTLILDVSDLSDWYSPGSLEHPWGIGASTARVILGSYIPSARAWFSKHTRKDLKVVVRILEKSLQKVNFQIQPRVQLPDDLCDKLGLEHGTATRFNQSRH</sequence>
<dbReference type="OrthoDB" id="10492253at2759"/>
<evidence type="ECO:0000313" key="3">
    <source>
        <dbReference type="Proteomes" id="UP000316270"/>
    </source>
</evidence>
<dbReference type="AlphaFoldDB" id="A0A517LK88"/>
<dbReference type="PANTHER" id="PTHR42085">
    <property type="entry name" value="F-BOX DOMAIN-CONTAINING PROTEIN"/>
    <property type="match status" value="1"/>
</dbReference>
<evidence type="ECO:0000256" key="1">
    <source>
        <dbReference type="SAM" id="MobiDB-lite"/>
    </source>
</evidence>
<name>A0A517LK88_9PEZI</name>
<evidence type="ECO:0000313" key="2">
    <source>
        <dbReference type="EMBL" id="QDS76041.1"/>
    </source>
</evidence>
<dbReference type="PANTHER" id="PTHR42085:SF1">
    <property type="entry name" value="F-BOX DOMAIN-CONTAINING PROTEIN"/>
    <property type="match status" value="1"/>
</dbReference>
<protein>
    <submittedName>
        <fullName evidence="2">Uncharacterized protein</fullName>
    </submittedName>
</protein>
<dbReference type="EMBL" id="CP042198">
    <property type="protein sequence ID" value="QDS76041.1"/>
    <property type="molecule type" value="Genomic_DNA"/>
</dbReference>
<reference evidence="2 3" key="1">
    <citation type="submission" date="2019-07" db="EMBL/GenBank/DDBJ databases">
        <title>Finished genome of Venturia effusa.</title>
        <authorList>
            <person name="Young C.A."/>
            <person name="Cox M.P."/>
            <person name="Ganley A.R.D."/>
            <person name="David W.J."/>
        </authorList>
    </citation>
    <scope>NUCLEOTIDE SEQUENCE [LARGE SCALE GENOMIC DNA]</scope>
    <source>
        <strain evidence="3">albino</strain>
    </source>
</reference>
<organism evidence="2 3">
    <name type="scientific">Venturia effusa</name>
    <dbReference type="NCBI Taxonomy" id="50376"/>
    <lineage>
        <taxon>Eukaryota</taxon>
        <taxon>Fungi</taxon>
        <taxon>Dikarya</taxon>
        <taxon>Ascomycota</taxon>
        <taxon>Pezizomycotina</taxon>
        <taxon>Dothideomycetes</taxon>
        <taxon>Pleosporomycetidae</taxon>
        <taxon>Venturiales</taxon>
        <taxon>Venturiaceae</taxon>
        <taxon>Venturia</taxon>
    </lineage>
</organism>
<gene>
    <name evidence="2" type="ORF">FKW77_005321</name>
</gene>